<keyword evidence="2" id="KW-1185">Reference proteome</keyword>
<organism evidence="1 2">
    <name type="scientific">Sphingobacterium bambusae</name>
    <dbReference type="NCBI Taxonomy" id="662858"/>
    <lineage>
        <taxon>Bacteria</taxon>
        <taxon>Pseudomonadati</taxon>
        <taxon>Bacteroidota</taxon>
        <taxon>Sphingobacteriia</taxon>
        <taxon>Sphingobacteriales</taxon>
        <taxon>Sphingobacteriaceae</taxon>
        <taxon>Sphingobacterium</taxon>
    </lineage>
</organism>
<dbReference type="EMBL" id="JBHUPB010000015">
    <property type="protein sequence ID" value="MFD2970115.1"/>
    <property type="molecule type" value="Genomic_DNA"/>
</dbReference>
<reference evidence="2" key="1">
    <citation type="journal article" date="2019" name="Int. J. Syst. Evol. Microbiol.">
        <title>The Global Catalogue of Microorganisms (GCM) 10K type strain sequencing project: providing services to taxonomists for standard genome sequencing and annotation.</title>
        <authorList>
            <consortium name="The Broad Institute Genomics Platform"/>
            <consortium name="The Broad Institute Genome Sequencing Center for Infectious Disease"/>
            <person name="Wu L."/>
            <person name="Ma J."/>
        </authorList>
    </citation>
    <scope>NUCLEOTIDE SEQUENCE [LARGE SCALE GENOMIC DNA]</scope>
    <source>
        <strain evidence="2">KCTC 22814</strain>
    </source>
</reference>
<dbReference type="Proteomes" id="UP001597525">
    <property type="component" value="Unassembled WGS sequence"/>
</dbReference>
<name>A0ABW6BN32_9SPHI</name>
<dbReference type="RefSeq" id="WP_320183596.1">
    <property type="nucleotide sequence ID" value="NZ_CP138332.1"/>
</dbReference>
<gene>
    <name evidence="1" type="ORF">ACFS7Y_22180</name>
</gene>
<sequence>MKYSIQFLIDFVESDKIPASIKHDVSCLLESINDWPNTVNDLDDFEKQLTENVQAELTIINLKNYAKELCLKNDAWKIEALGSLYRLYDQYAHGVVLHEILNSIERSVDDLKTPGGIN</sequence>
<protein>
    <submittedName>
        <fullName evidence="1">Uncharacterized protein</fullName>
    </submittedName>
</protein>
<evidence type="ECO:0000313" key="2">
    <source>
        <dbReference type="Proteomes" id="UP001597525"/>
    </source>
</evidence>
<comment type="caution">
    <text evidence="1">The sequence shown here is derived from an EMBL/GenBank/DDBJ whole genome shotgun (WGS) entry which is preliminary data.</text>
</comment>
<proteinExistence type="predicted"/>
<accession>A0ABW6BN32</accession>
<evidence type="ECO:0000313" key="1">
    <source>
        <dbReference type="EMBL" id="MFD2970115.1"/>
    </source>
</evidence>